<comment type="caution">
    <text evidence="1">The sequence shown here is derived from an EMBL/GenBank/DDBJ whole genome shotgun (WGS) entry which is preliminary data.</text>
</comment>
<organism evidence="1 2">
    <name type="scientific">Vermiconidia calcicola</name>
    <dbReference type="NCBI Taxonomy" id="1690605"/>
    <lineage>
        <taxon>Eukaryota</taxon>
        <taxon>Fungi</taxon>
        <taxon>Dikarya</taxon>
        <taxon>Ascomycota</taxon>
        <taxon>Pezizomycotina</taxon>
        <taxon>Dothideomycetes</taxon>
        <taxon>Dothideomycetidae</taxon>
        <taxon>Mycosphaerellales</taxon>
        <taxon>Extremaceae</taxon>
        <taxon>Vermiconidia</taxon>
    </lineage>
</organism>
<name>A0ACC3MD27_9PEZI</name>
<evidence type="ECO:0000313" key="2">
    <source>
        <dbReference type="Proteomes" id="UP001281147"/>
    </source>
</evidence>
<protein>
    <submittedName>
        <fullName evidence="1">Uncharacterized protein</fullName>
    </submittedName>
</protein>
<gene>
    <name evidence="1" type="ORF">LTR37_019825</name>
</gene>
<sequence length="415" mass="46043">MAVAGPRLRHIFELPRLNFHSRKQQRYSLQSGSNFHMLTGGDDTSLDNSPFYYDIAVFKMATSLVKNLPFSPSVTGALLYALTRAPDQYRKPLLQRLSQYLSPKNIARAIQTLKWLVALGLARNAHVFLSDIAQNNFRLRSERHRYVWETEIAVVTGAGSGFGALMSKGLAEKSIKVIAVDIKDELPLDLQAINNIHYYKCDITNRQSVMNMAEWIHQEHGEVSILINNAGVCYEHSILDASEKALNNLYGVNIISHYYTLQAFLPNMIKNKKGHVVATASMASFLSPPGLVPYCNTKAAVLSLHDGLLAEMRVMYKCPEVKFSIVHPTFADTPMVQPFKNELNAAKAFVLDPQVVSDAVVKQILSGKGRQIIVGGGTGWLAGIRAWPHWISQAILRSGDNKVKLAEVGQERTGG</sequence>
<dbReference type="EMBL" id="JAUTXU010000320">
    <property type="protein sequence ID" value="KAK3686437.1"/>
    <property type="molecule type" value="Genomic_DNA"/>
</dbReference>
<dbReference type="Proteomes" id="UP001281147">
    <property type="component" value="Unassembled WGS sequence"/>
</dbReference>
<accession>A0ACC3MD27</accession>
<proteinExistence type="predicted"/>
<reference evidence="1" key="1">
    <citation type="submission" date="2023-07" db="EMBL/GenBank/DDBJ databases">
        <title>Black Yeasts Isolated from many extreme environments.</title>
        <authorList>
            <person name="Coleine C."/>
            <person name="Stajich J.E."/>
            <person name="Selbmann L."/>
        </authorList>
    </citation>
    <scope>NUCLEOTIDE SEQUENCE</scope>
    <source>
        <strain evidence="1">CCFEE 5714</strain>
    </source>
</reference>
<keyword evidence="2" id="KW-1185">Reference proteome</keyword>
<evidence type="ECO:0000313" key="1">
    <source>
        <dbReference type="EMBL" id="KAK3686437.1"/>
    </source>
</evidence>